<evidence type="ECO:0000313" key="4">
    <source>
        <dbReference type="EMBL" id="KAE9975376.1"/>
    </source>
</evidence>
<dbReference type="EMBL" id="WNWS01000196">
    <property type="protein sequence ID" value="KAE9975376.1"/>
    <property type="molecule type" value="Genomic_DNA"/>
</dbReference>
<feature type="compositionally biased region" description="Basic residues" evidence="2">
    <location>
        <begin position="1118"/>
        <end position="1130"/>
    </location>
</feature>
<dbReference type="InterPro" id="IPR021460">
    <property type="entry name" value="DUF3112"/>
</dbReference>
<feature type="transmembrane region" description="Helical" evidence="3">
    <location>
        <begin position="117"/>
        <end position="137"/>
    </location>
</feature>
<dbReference type="Pfam" id="PF11309">
    <property type="entry name" value="DUF3112"/>
    <property type="match status" value="1"/>
</dbReference>
<dbReference type="Gene3D" id="1.25.40.60">
    <property type="match status" value="1"/>
</dbReference>
<evidence type="ECO:0000313" key="5">
    <source>
        <dbReference type="Proteomes" id="UP000447873"/>
    </source>
</evidence>
<keyword evidence="3" id="KW-0472">Membrane</keyword>
<name>A0A8H3URH7_VENIN</name>
<gene>
    <name evidence="4" type="ORF">EG328_003215</name>
</gene>
<organism evidence="4 5">
    <name type="scientific">Venturia inaequalis</name>
    <name type="common">Apple scab fungus</name>
    <dbReference type="NCBI Taxonomy" id="5025"/>
    <lineage>
        <taxon>Eukaryota</taxon>
        <taxon>Fungi</taxon>
        <taxon>Dikarya</taxon>
        <taxon>Ascomycota</taxon>
        <taxon>Pezizomycotina</taxon>
        <taxon>Dothideomycetes</taxon>
        <taxon>Pleosporomycetidae</taxon>
        <taxon>Venturiales</taxon>
        <taxon>Venturiaceae</taxon>
        <taxon>Venturia</taxon>
    </lineage>
</organism>
<evidence type="ECO:0000256" key="1">
    <source>
        <dbReference type="ARBA" id="ARBA00009884"/>
    </source>
</evidence>
<feature type="region of interest" description="Disordered" evidence="2">
    <location>
        <begin position="310"/>
        <end position="343"/>
    </location>
</feature>
<keyword evidence="3" id="KW-1133">Transmembrane helix</keyword>
<proteinExistence type="inferred from homology"/>
<feature type="transmembrane region" description="Helical" evidence="3">
    <location>
        <begin position="157"/>
        <end position="183"/>
    </location>
</feature>
<dbReference type="Gene3D" id="3.40.50.2060">
    <property type="match status" value="1"/>
</dbReference>
<dbReference type="AlphaFoldDB" id="A0A8H3URH7"/>
<protein>
    <recommendedName>
        <fullName evidence="6">Sec1-like protein</fullName>
    </recommendedName>
</protein>
<feature type="compositionally biased region" description="Pro residues" evidence="2">
    <location>
        <begin position="1082"/>
        <end position="1096"/>
    </location>
</feature>
<feature type="compositionally biased region" description="Basic and acidic residues" evidence="2">
    <location>
        <begin position="332"/>
        <end position="343"/>
    </location>
</feature>
<dbReference type="InterPro" id="IPR043127">
    <property type="entry name" value="Sec-1-like_dom3a"/>
</dbReference>
<feature type="transmembrane region" description="Helical" evidence="3">
    <location>
        <begin position="238"/>
        <end position="257"/>
    </location>
</feature>
<reference evidence="4 5" key="1">
    <citation type="submission" date="2018-12" db="EMBL/GenBank/DDBJ databases">
        <title>Venturia inaequalis Genome Resource.</title>
        <authorList>
            <person name="Lichtner F.J."/>
        </authorList>
    </citation>
    <scope>NUCLEOTIDE SEQUENCE [LARGE SCALE GENOMIC DNA]</scope>
    <source>
        <strain evidence="4 5">120213</strain>
    </source>
</reference>
<dbReference type="InterPro" id="IPR036045">
    <property type="entry name" value="Sec1-like_sf"/>
</dbReference>
<comment type="similarity">
    <text evidence="1">Belongs to the STXBP/unc-18/SEC1 family.</text>
</comment>
<evidence type="ECO:0000256" key="2">
    <source>
        <dbReference type="SAM" id="MobiDB-lite"/>
    </source>
</evidence>
<dbReference type="PANTHER" id="PTHR11679">
    <property type="entry name" value="VESICLE PROTEIN SORTING-ASSOCIATED"/>
    <property type="match status" value="1"/>
</dbReference>
<feature type="transmembrane region" description="Helical" evidence="3">
    <location>
        <begin position="84"/>
        <end position="105"/>
    </location>
</feature>
<dbReference type="SUPFAM" id="SSF56815">
    <property type="entry name" value="Sec1/munc18-like (SM) proteins"/>
    <property type="match status" value="1"/>
</dbReference>
<dbReference type="InterPro" id="IPR027482">
    <property type="entry name" value="Sec1-like_dom2"/>
</dbReference>
<dbReference type="Gene3D" id="3.40.50.1910">
    <property type="match status" value="1"/>
</dbReference>
<dbReference type="InterPro" id="IPR043154">
    <property type="entry name" value="Sec-1-like_dom1"/>
</dbReference>
<dbReference type="GO" id="GO:0016192">
    <property type="term" value="P:vesicle-mediated transport"/>
    <property type="evidence" value="ECO:0007669"/>
    <property type="project" value="InterPro"/>
</dbReference>
<dbReference type="Pfam" id="PF00995">
    <property type="entry name" value="Sec1"/>
    <property type="match status" value="1"/>
</dbReference>
<evidence type="ECO:0000256" key="3">
    <source>
        <dbReference type="SAM" id="Phobius"/>
    </source>
</evidence>
<feature type="transmembrane region" description="Helical" evidence="3">
    <location>
        <begin position="52"/>
        <end position="72"/>
    </location>
</feature>
<dbReference type="Proteomes" id="UP000447873">
    <property type="component" value="Unassembled WGS sequence"/>
</dbReference>
<dbReference type="Gene3D" id="3.90.830.10">
    <property type="entry name" value="Syntaxin Binding Protein 1, Chain A, domain 2"/>
    <property type="match status" value="1"/>
</dbReference>
<feature type="transmembrane region" description="Helical" evidence="3">
    <location>
        <begin position="195"/>
        <end position="218"/>
    </location>
</feature>
<comment type="caution">
    <text evidence="4">The sequence shown here is derived from an EMBL/GenBank/DDBJ whole genome shotgun (WGS) entry which is preliminary data.</text>
</comment>
<sequence length="1136" mass="128243">MPLIPTRDIGVPAASFFQASSTPFEEQQQDDAGPYRPQIWQLGGRPEVDVDVPITAVFLALFIIGAVAHMTIFQLNRRKGHKFLMSALMFGFCMARIVTCIMRIAWTTHVDNISLGLAAQIFVAVGVIILYVVNLIFAQRLIRASHPRLGWNQIFGVVFKALYGLVAVTIILLIVVTIQSFFTLNTNTHRIDRDIQLYGATCFAILSFLPIPMVFALLAIPRSSPLDKFGRGRWRTKIFILLAGATLICFGAAYRCGTAWRTPVSLMEPMPHYFNKAAFYIANFGVEVLTVYLYAFLRVDMRFHVPNGASKRKSYIPSPNCDEEKGEETAEADDKALHGEDENKAIPARKLSLPRVYSEEEIFDDQDVVPFSSAPTVQRQNPPLSTAIQGENTFNELYVARASPAATFRRQSRPLSTAIEGEESEFFPSPLPTHPMTQRDEILKTIRDVAKGEWKVLVVDEDSRKVLDNVVKEDDILNENITNVEQIDQKRPMNPDMDAVYILSPLPYIVDCLMADFERRRYKNAHLLWTSILPPPLRQRIDRSNMAREQILQFRVLNLDFFPREAQLITFRDPCSFPILYHPACSSLVRQHIADLAQKIVAVCVTLGEYPIIRYYQPRNPQPTHEAHILSGIIARAVQDEIDNFARWNEGFPPLSNRPRGTLYILDRSMDLFAPLLHEFTYQAMAHDLLPINEGDKITYTMTINEGKPNEEIRDMEISEKDKLWVENRHRHMKDTLDQLSGDFAKFIAANPHFANADSDGGNLNVIKDMIAGLPQFQQMKDAYSLHLAMASDSMAVFQTHKLPDIASLEQSLATGLDEDYKKPKNLGDQVVRMLDEAAIVPDDRLRLIALYILHKEGLLRSDINLLSLHARLQPQDQEMFYNLELLGARVFKELKDTKPPSPPMFPPKPPPTSNNEEDLYALSRFDTNIKQLLDHHVAGSLDPITFPFVKPELSAQPVDPSVNISSASLRSAKPTWAKAKLSATEPRQRVIVFMAGGAMFSESRACYEVSAKTSRDVILVTSHMLTPNLFIRQVKELSADRRSLHLPADSAPRKAPAFLFEEEKPKPLPKNPMSIPAQELRPPPPQAIVPQPTGPQVPTKQMGAIKLDGGGKEEKEKKHKEKKKHHFFGSKKDKS</sequence>
<accession>A0A8H3URH7</accession>
<dbReference type="InterPro" id="IPR001619">
    <property type="entry name" value="Sec1-like"/>
</dbReference>
<feature type="region of interest" description="Disordered" evidence="2">
    <location>
        <begin position="1061"/>
        <end position="1136"/>
    </location>
</feature>
<keyword evidence="3" id="KW-0812">Transmembrane</keyword>
<evidence type="ECO:0008006" key="6">
    <source>
        <dbReference type="Google" id="ProtNLM"/>
    </source>
</evidence>